<feature type="region of interest" description="Disordered" evidence="2">
    <location>
        <begin position="1"/>
        <end position="100"/>
    </location>
</feature>
<accession>A0A538TIG7</accession>
<dbReference type="SMART" id="SM00257">
    <property type="entry name" value="LysM"/>
    <property type="match status" value="1"/>
</dbReference>
<protein>
    <submittedName>
        <fullName evidence="4">LysM peptidoglycan-binding domain-containing protein</fullName>
    </submittedName>
</protein>
<feature type="compositionally biased region" description="Low complexity" evidence="2">
    <location>
        <begin position="64"/>
        <end position="87"/>
    </location>
</feature>
<name>A0A538TIG7_UNCEI</name>
<evidence type="ECO:0000256" key="2">
    <source>
        <dbReference type="SAM" id="MobiDB-lite"/>
    </source>
</evidence>
<dbReference type="EMBL" id="VBOZ01000031">
    <property type="protein sequence ID" value="TMQ63406.1"/>
    <property type="molecule type" value="Genomic_DNA"/>
</dbReference>
<gene>
    <name evidence="4" type="ORF">E6K79_10020</name>
</gene>
<evidence type="ECO:0000313" key="5">
    <source>
        <dbReference type="Proteomes" id="UP000317691"/>
    </source>
</evidence>
<reference evidence="4 5" key="1">
    <citation type="journal article" date="2019" name="Nat. Microbiol.">
        <title>Mediterranean grassland soil C-N compound turnover is dependent on rainfall and depth, and is mediated by genomically divergent microorganisms.</title>
        <authorList>
            <person name="Diamond S."/>
            <person name="Andeer P.F."/>
            <person name="Li Z."/>
            <person name="Crits-Christoph A."/>
            <person name="Burstein D."/>
            <person name="Anantharaman K."/>
            <person name="Lane K.R."/>
            <person name="Thomas B.C."/>
            <person name="Pan C."/>
            <person name="Northen T.R."/>
            <person name="Banfield J.F."/>
        </authorList>
    </citation>
    <scope>NUCLEOTIDE SEQUENCE [LARGE SCALE GENOMIC DNA]</scope>
    <source>
        <strain evidence="4">WS_9</strain>
    </source>
</reference>
<dbReference type="InterPro" id="IPR018392">
    <property type="entry name" value="LysM"/>
</dbReference>
<dbReference type="Gene3D" id="3.10.350.10">
    <property type="entry name" value="LysM domain"/>
    <property type="match status" value="1"/>
</dbReference>
<comment type="caution">
    <text evidence="4">The sequence shown here is derived from an EMBL/GenBank/DDBJ whole genome shotgun (WGS) entry which is preliminary data.</text>
</comment>
<feature type="coiled-coil region" evidence="1">
    <location>
        <begin position="157"/>
        <end position="184"/>
    </location>
</feature>
<organism evidence="4 5">
    <name type="scientific">Eiseniibacteriota bacterium</name>
    <dbReference type="NCBI Taxonomy" id="2212470"/>
    <lineage>
        <taxon>Bacteria</taxon>
        <taxon>Candidatus Eiseniibacteriota</taxon>
    </lineage>
</organism>
<dbReference type="InterPro" id="IPR036779">
    <property type="entry name" value="LysM_dom_sf"/>
</dbReference>
<keyword evidence="1" id="KW-0175">Coiled coil</keyword>
<feature type="domain" description="LysM" evidence="3">
    <location>
        <begin position="229"/>
        <end position="280"/>
    </location>
</feature>
<evidence type="ECO:0000313" key="4">
    <source>
        <dbReference type="EMBL" id="TMQ63406.1"/>
    </source>
</evidence>
<dbReference type="Pfam" id="PF01476">
    <property type="entry name" value="LysM"/>
    <property type="match status" value="1"/>
</dbReference>
<dbReference type="InterPro" id="IPR052196">
    <property type="entry name" value="Bact_Kbp"/>
</dbReference>
<sequence>MLPPVQGRQPGPDEAAGRLSAGTILAGPGPPDPDHFRCRLRRRHGALPDPHDGAGPASQRERAAGAGSDAGDARGAGAVGPARGGWAADHRGPGGARLDRPREAPLKLATAACAAALWVMGAGCGKPVLRVADASLGDYYSEKEYKKLSKEQREEYCGELAEQRENYRGQVADAQEALAAITRRAASRGAEVESLRAFAARLEDSLAAERTRNGGAPAEKQSPAAPRAGTYVVKQGDSLWRISGRADVLGRSAEWQRIYEANRDRIQNPDRIYPGQEIEIPR</sequence>
<dbReference type="PROSITE" id="PS51782">
    <property type="entry name" value="LYSM"/>
    <property type="match status" value="1"/>
</dbReference>
<dbReference type="Proteomes" id="UP000317691">
    <property type="component" value="Unassembled WGS sequence"/>
</dbReference>
<proteinExistence type="predicted"/>
<dbReference type="SUPFAM" id="SSF54106">
    <property type="entry name" value="LysM domain"/>
    <property type="match status" value="1"/>
</dbReference>
<feature type="region of interest" description="Disordered" evidence="2">
    <location>
        <begin position="209"/>
        <end position="230"/>
    </location>
</feature>
<dbReference type="PANTHER" id="PTHR34700">
    <property type="entry name" value="POTASSIUM BINDING PROTEIN KBP"/>
    <property type="match status" value="1"/>
</dbReference>
<dbReference type="AlphaFoldDB" id="A0A538TIG7"/>
<dbReference type="CDD" id="cd00118">
    <property type="entry name" value="LysM"/>
    <property type="match status" value="1"/>
</dbReference>
<evidence type="ECO:0000256" key="1">
    <source>
        <dbReference type="SAM" id="Coils"/>
    </source>
</evidence>
<feature type="compositionally biased region" description="Basic and acidic residues" evidence="2">
    <location>
        <begin position="88"/>
        <end position="100"/>
    </location>
</feature>
<dbReference type="PANTHER" id="PTHR34700:SF4">
    <property type="entry name" value="PHAGE-LIKE ELEMENT PBSX PROTEIN XKDP"/>
    <property type="match status" value="1"/>
</dbReference>
<evidence type="ECO:0000259" key="3">
    <source>
        <dbReference type="PROSITE" id="PS51782"/>
    </source>
</evidence>